<comment type="similarity">
    <text evidence="5">Belongs to the OXA1/ALB3/YidC family.</text>
</comment>
<feature type="transmembrane region" description="Helical" evidence="6">
    <location>
        <begin position="162"/>
        <end position="184"/>
    </location>
</feature>
<dbReference type="GO" id="GO:0032977">
    <property type="term" value="F:membrane insertase activity"/>
    <property type="evidence" value="ECO:0007669"/>
    <property type="project" value="InterPro"/>
</dbReference>
<dbReference type="CDD" id="cd20069">
    <property type="entry name" value="5TM_Oxa1-like"/>
    <property type="match status" value="1"/>
</dbReference>
<keyword evidence="4 6" id="KW-0472">Membrane</keyword>
<name>A0A812ES61_ACAPH</name>
<feature type="domain" description="Membrane insertase YidC/Oxa/ALB C-terminal" evidence="7">
    <location>
        <begin position="162"/>
        <end position="376"/>
    </location>
</feature>
<organism evidence="8 9">
    <name type="scientific">Acanthosepion pharaonis</name>
    <name type="common">Pharaoh cuttlefish</name>
    <name type="synonym">Sepia pharaonis</name>
    <dbReference type="NCBI Taxonomy" id="158019"/>
    <lineage>
        <taxon>Eukaryota</taxon>
        <taxon>Metazoa</taxon>
        <taxon>Spiralia</taxon>
        <taxon>Lophotrochozoa</taxon>
        <taxon>Mollusca</taxon>
        <taxon>Cephalopoda</taxon>
        <taxon>Coleoidea</taxon>
        <taxon>Decapodiformes</taxon>
        <taxon>Sepiida</taxon>
        <taxon>Sepiina</taxon>
        <taxon>Sepiidae</taxon>
        <taxon>Acanthosepion</taxon>
    </lineage>
</organism>
<dbReference type="AlphaFoldDB" id="A0A812ES61"/>
<feature type="transmembrane region" description="Helical" evidence="6">
    <location>
        <begin position="307"/>
        <end position="326"/>
    </location>
</feature>
<reference evidence="8" key="1">
    <citation type="submission" date="2021-01" db="EMBL/GenBank/DDBJ databases">
        <authorList>
            <person name="Li R."/>
            <person name="Bekaert M."/>
        </authorList>
    </citation>
    <scope>NUCLEOTIDE SEQUENCE</scope>
    <source>
        <strain evidence="8">Farmed</strain>
    </source>
</reference>
<evidence type="ECO:0000259" key="7">
    <source>
        <dbReference type="Pfam" id="PF02096"/>
    </source>
</evidence>
<dbReference type="InterPro" id="IPR001708">
    <property type="entry name" value="YidC/ALB3/OXA1/COX18"/>
</dbReference>
<proteinExistence type="inferred from homology"/>
<dbReference type="Pfam" id="PF02096">
    <property type="entry name" value="60KD_IMP"/>
    <property type="match status" value="1"/>
</dbReference>
<dbReference type="InterPro" id="IPR028055">
    <property type="entry name" value="YidC/Oxa/ALB_C"/>
</dbReference>
<dbReference type="GO" id="GO:0032979">
    <property type="term" value="P:protein insertion into mitochondrial inner membrane from matrix"/>
    <property type="evidence" value="ECO:0007669"/>
    <property type="project" value="TreeGrafter"/>
</dbReference>
<evidence type="ECO:0000256" key="4">
    <source>
        <dbReference type="ARBA" id="ARBA00023136"/>
    </source>
</evidence>
<evidence type="ECO:0000256" key="6">
    <source>
        <dbReference type="SAM" id="Phobius"/>
    </source>
</evidence>
<feature type="transmembrane region" description="Helical" evidence="6">
    <location>
        <begin position="252"/>
        <end position="271"/>
    </location>
</feature>
<comment type="subcellular location">
    <subcellularLocation>
        <location evidence="1 5">Membrane</location>
        <topology evidence="1 5">Multi-pass membrane protein</topology>
    </subcellularLocation>
</comment>
<evidence type="ECO:0000313" key="8">
    <source>
        <dbReference type="EMBL" id="CAE1326957.1"/>
    </source>
</evidence>
<comment type="caution">
    <text evidence="8">The sequence shown here is derived from an EMBL/GenBank/DDBJ whole genome shotgun (WGS) entry which is preliminary data.</text>
</comment>
<keyword evidence="3 6" id="KW-1133">Transmembrane helix</keyword>
<evidence type="ECO:0000256" key="5">
    <source>
        <dbReference type="RuleBase" id="RU003945"/>
    </source>
</evidence>
<dbReference type="PANTHER" id="PTHR12428">
    <property type="entry name" value="OXA1"/>
    <property type="match status" value="1"/>
</dbReference>
<dbReference type="EMBL" id="CAHIKZ030005491">
    <property type="protein sequence ID" value="CAE1326957.1"/>
    <property type="molecule type" value="Genomic_DNA"/>
</dbReference>
<accession>A0A812ES61</accession>
<dbReference type="GO" id="GO:0033617">
    <property type="term" value="P:mitochondrial respiratory chain complex IV assembly"/>
    <property type="evidence" value="ECO:0007669"/>
    <property type="project" value="TreeGrafter"/>
</dbReference>
<gene>
    <name evidence="8" type="ORF">SPHA_76485</name>
</gene>
<dbReference type="OrthoDB" id="2148490at2759"/>
<dbReference type="GO" id="GO:0005743">
    <property type="term" value="C:mitochondrial inner membrane"/>
    <property type="evidence" value="ECO:0007669"/>
    <property type="project" value="TreeGrafter"/>
</dbReference>
<evidence type="ECO:0000256" key="3">
    <source>
        <dbReference type="ARBA" id="ARBA00022989"/>
    </source>
</evidence>
<sequence>MLNKLQLIADSKSSVFRLVRLHAGRKYEKVTVSTCCKAQPPFSTRSRMTPFKHELHVLPLSSMLHTSKSPAILKCSCIPQLKRFSPTCNLSTFCGSSVTYLYNSGSNSGGFTTASNKGQHFFIQKRHFSTDPIYNFFSTDFLPIKISHDLFVNIHTFTGLPWWASIALTTVLLRSCITLPLAVYSNYILARVENLQPEIRKLSHRLKIETAKAIREFGWNMEHARKRYNYSMKKVIRELYIQENCHPGKATVLIWVQIPMWIALSFTLRYMSGFAPIMDLDSSFIHSELHHEGMLWFKDMTLPDRTWILPISLGLVNLSIIEIHALQRTNSTFLTKIITNLVRGLSFLMIPIGASVPSCMCWYWLCSSLYGLSQNLAFLLPTVRRAVRIPITPSECDTPYQRIYAAAKEKYSFKRKK</sequence>
<protein>
    <submittedName>
        <fullName evidence="8">COX18</fullName>
    </submittedName>
</protein>
<dbReference type="PANTHER" id="PTHR12428:SF65">
    <property type="entry name" value="CYTOCHROME C OXIDASE ASSEMBLY PROTEIN COX18, MITOCHONDRIAL"/>
    <property type="match status" value="1"/>
</dbReference>
<evidence type="ECO:0000256" key="1">
    <source>
        <dbReference type="ARBA" id="ARBA00004141"/>
    </source>
</evidence>
<keyword evidence="9" id="KW-1185">Reference proteome</keyword>
<keyword evidence="2 5" id="KW-0812">Transmembrane</keyword>
<feature type="transmembrane region" description="Helical" evidence="6">
    <location>
        <begin position="347"/>
        <end position="365"/>
    </location>
</feature>
<dbReference type="Proteomes" id="UP000597762">
    <property type="component" value="Unassembled WGS sequence"/>
</dbReference>
<evidence type="ECO:0000256" key="2">
    <source>
        <dbReference type="ARBA" id="ARBA00022692"/>
    </source>
</evidence>
<evidence type="ECO:0000313" key="9">
    <source>
        <dbReference type="Proteomes" id="UP000597762"/>
    </source>
</evidence>